<reference evidence="1 2" key="1">
    <citation type="submission" date="2014-11" db="EMBL/GenBank/DDBJ databases">
        <title>Draft genome sequence of Kirrobacter mercurialis.</title>
        <authorList>
            <person name="Coil D.A."/>
            <person name="Eisen J.A."/>
        </authorList>
    </citation>
    <scope>NUCLEOTIDE SEQUENCE [LARGE SCALE GENOMIC DNA]</scope>
    <source>
        <strain evidence="1 2">Coronado</strain>
    </source>
</reference>
<name>A0A0B2C2T5_9SPHN</name>
<evidence type="ECO:0000313" key="2">
    <source>
        <dbReference type="Proteomes" id="UP000030988"/>
    </source>
</evidence>
<sequence length="335" mass="34830">MSVSPILLMGGSGEIGRLTAKALRAQHPGLPLLIGGRSTARAQQLASVLGNAEAVVIDPRAEDLGLGDRPVSAVAVFFADERLSGLRYAHARGVPHLSISSGIYEIAPEIAIHMQRPDAAAVVLGYEWLVGATTIATLACAEPFARVESIRIGALVDEDDQGGPAVAEDFERLGRVMPSVLARSDGAFVWRTRDDAACEFRAIDGTAIKAAGFSSIDIAGLAAVTGASDIVFAIGTGISSSRRAGGAKSTEIIIELTGTDAQGAPLRSRHAVFHPGGAAPLTALGTSMLLERLAGLDGKPATQPGLFFPYQVLDHAAYLARLEQEGGQIMTLPYS</sequence>
<evidence type="ECO:0000313" key="1">
    <source>
        <dbReference type="EMBL" id="KHL26572.1"/>
    </source>
</evidence>
<dbReference type="EMBL" id="JTDN01000001">
    <property type="protein sequence ID" value="KHL26572.1"/>
    <property type="molecule type" value="Genomic_DNA"/>
</dbReference>
<dbReference type="InterPro" id="IPR036291">
    <property type="entry name" value="NAD(P)-bd_dom_sf"/>
</dbReference>
<comment type="caution">
    <text evidence="1">The sequence shown here is derived from an EMBL/GenBank/DDBJ whole genome shotgun (WGS) entry which is preliminary data.</text>
</comment>
<dbReference type="Gene3D" id="3.40.50.720">
    <property type="entry name" value="NAD(P)-binding Rossmann-like Domain"/>
    <property type="match status" value="1"/>
</dbReference>
<keyword evidence="2" id="KW-1185">Reference proteome</keyword>
<proteinExistence type="predicted"/>
<dbReference type="OrthoDB" id="3518805at2"/>
<dbReference type="SUPFAM" id="SSF51735">
    <property type="entry name" value="NAD(P)-binding Rossmann-fold domains"/>
    <property type="match status" value="2"/>
</dbReference>
<dbReference type="AlphaFoldDB" id="A0A0B2C2T5"/>
<dbReference type="Proteomes" id="UP000030988">
    <property type="component" value="Unassembled WGS sequence"/>
</dbReference>
<accession>A0A0B2C2T5</accession>
<gene>
    <name evidence="1" type="ORF">PK98_09385</name>
</gene>
<protein>
    <submittedName>
        <fullName evidence="1">Saccharopine dehydrogenase</fullName>
    </submittedName>
</protein>
<dbReference type="RefSeq" id="WP_039095973.1">
    <property type="nucleotide sequence ID" value="NZ_JTDN01000001.1"/>
</dbReference>
<organism evidence="1 2">
    <name type="scientific">Croceibacterium mercuriale</name>
    <dbReference type="NCBI Taxonomy" id="1572751"/>
    <lineage>
        <taxon>Bacteria</taxon>
        <taxon>Pseudomonadati</taxon>
        <taxon>Pseudomonadota</taxon>
        <taxon>Alphaproteobacteria</taxon>
        <taxon>Sphingomonadales</taxon>
        <taxon>Erythrobacteraceae</taxon>
        <taxon>Croceibacterium</taxon>
    </lineage>
</organism>
<dbReference type="STRING" id="1572751.PK98_09385"/>